<evidence type="ECO:0000313" key="4">
    <source>
        <dbReference type="EMBL" id="KAK3083651.1"/>
    </source>
</evidence>
<dbReference type="PANTHER" id="PTHR44411:SF1">
    <property type="entry name" value="THO COMPLEX SUBUNIT 6 HOMOLOG"/>
    <property type="match status" value="1"/>
</dbReference>
<dbReference type="Proteomes" id="UP001186944">
    <property type="component" value="Unassembled WGS sequence"/>
</dbReference>
<dbReference type="InterPro" id="IPR001680">
    <property type="entry name" value="WD40_rpt"/>
</dbReference>
<dbReference type="AlphaFoldDB" id="A0AA88XIU3"/>
<sequence>MGPDPIPKLLKKNHWTIAQTARVRVPERAPANYSTAYFLTKDRSLPARKLLHTTVFAQCFSPCGKYLAAANNYGKIAIFSLSTALSPEGSEATWKPIFSFQASEDGAIFTLSSTDALLISAGNGPICAWKWADILAKGPKLIWSLNIPKKGPFSNPEVNTLQIDEQESQTYVLAGCGDKNIYGWDISSGKQIFQLSGHTDYIHDLAVKKNNSLYASASEDGTVRLWGRCGCVRPELGSWLGCVAIESNDDWLVCGGGPRMSVWHLRSMSCTTVLDTPKATMKTVQFYEDSIISAGSQPFVHHWFMNGEQKAKVPCSPTSVFNIAVNTKSENHRVLCVGGNSSKIDVSTNFGYKAFSLTFTLD</sequence>
<evidence type="ECO:0000256" key="1">
    <source>
        <dbReference type="ARBA" id="ARBA00009728"/>
    </source>
</evidence>
<dbReference type="EMBL" id="VSWD01000013">
    <property type="protein sequence ID" value="KAK3083651.1"/>
    <property type="molecule type" value="Genomic_DNA"/>
</dbReference>
<proteinExistence type="inferred from homology"/>
<evidence type="ECO:0000256" key="3">
    <source>
        <dbReference type="PROSITE-ProRule" id="PRU00221"/>
    </source>
</evidence>
<evidence type="ECO:0008006" key="6">
    <source>
        <dbReference type="Google" id="ProtNLM"/>
    </source>
</evidence>
<dbReference type="GO" id="GO:0000347">
    <property type="term" value="C:THO complex"/>
    <property type="evidence" value="ECO:0007669"/>
    <property type="project" value="TreeGrafter"/>
</dbReference>
<keyword evidence="2 3" id="KW-0853">WD repeat</keyword>
<dbReference type="InterPro" id="IPR015943">
    <property type="entry name" value="WD40/YVTN_repeat-like_dom_sf"/>
</dbReference>
<dbReference type="PROSITE" id="PS50082">
    <property type="entry name" value="WD_REPEATS_2"/>
    <property type="match status" value="1"/>
</dbReference>
<dbReference type="Pfam" id="PF00400">
    <property type="entry name" value="WD40"/>
    <property type="match status" value="1"/>
</dbReference>
<gene>
    <name evidence="4" type="ORF">FSP39_000796</name>
</gene>
<dbReference type="PROSITE" id="PS50294">
    <property type="entry name" value="WD_REPEATS_REGION"/>
    <property type="match status" value="1"/>
</dbReference>
<dbReference type="PANTHER" id="PTHR44411">
    <property type="entry name" value="THO COMPLEX SUBUNIT 6 HOMOLOG"/>
    <property type="match status" value="1"/>
</dbReference>
<evidence type="ECO:0000256" key="2">
    <source>
        <dbReference type="ARBA" id="ARBA00022574"/>
    </source>
</evidence>
<dbReference type="InterPro" id="IPR042626">
    <property type="entry name" value="THOC6"/>
</dbReference>
<protein>
    <recommendedName>
        <fullName evidence="6">THO complex subunit 6-like protein</fullName>
    </recommendedName>
</protein>
<dbReference type="InterPro" id="IPR036322">
    <property type="entry name" value="WD40_repeat_dom_sf"/>
</dbReference>
<reference evidence="4" key="1">
    <citation type="submission" date="2019-08" db="EMBL/GenBank/DDBJ databases">
        <title>The improved chromosome-level genome for the pearl oyster Pinctada fucata martensii using PacBio sequencing and Hi-C.</title>
        <authorList>
            <person name="Zheng Z."/>
        </authorList>
    </citation>
    <scope>NUCLEOTIDE SEQUENCE</scope>
    <source>
        <strain evidence="4">ZZ-2019</strain>
        <tissue evidence="4">Adductor muscle</tissue>
    </source>
</reference>
<name>A0AA88XIU3_PINIB</name>
<organism evidence="4 5">
    <name type="scientific">Pinctada imbricata</name>
    <name type="common">Atlantic pearl-oyster</name>
    <name type="synonym">Pinctada martensii</name>
    <dbReference type="NCBI Taxonomy" id="66713"/>
    <lineage>
        <taxon>Eukaryota</taxon>
        <taxon>Metazoa</taxon>
        <taxon>Spiralia</taxon>
        <taxon>Lophotrochozoa</taxon>
        <taxon>Mollusca</taxon>
        <taxon>Bivalvia</taxon>
        <taxon>Autobranchia</taxon>
        <taxon>Pteriomorphia</taxon>
        <taxon>Pterioida</taxon>
        <taxon>Pterioidea</taxon>
        <taxon>Pteriidae</taxon>
        <taxon>Pinctada</taxon>
    </lineage>
</organism>
<comment type="similarity">
    <text evidence="1">Belongs to the WD repeat THOC6 family.</text>
</comment>
<dbReference type="Gene3D" id="2.130.10.10">
    <property type="entry name" value="YVTN repeat-like/Quinoprotein amine dehydrogenase"/>
    <property type="match status" value="1"/>
</dbReference>
<comment type="caution">
    <text evidence="4">The sequence shown here is derived from an EMBL/GenBank/DDBJ whole genome shotgun (WGS) entry which is preliminary data.</text>
</comment>
<dbReference type="GO" id="GO:0006406">
    <property type="term" value="P:mRNA export from nucleus"/>
    <property type="evidence" value="ECO:0007669"/>
    <property type="project" value="TreeGrafter"/>
</dbReference>
<feature type="repeat" description="WD" evidence="3">
    <location>
        <begin position="195"/>
        <end position="226"/>
    </location>
</feature>
<dbReference type="SMART" id="SM00320">
    <property type="entry name" value="WD40"/>
    <property type="match status" value="4"/>
</dbReference>
<keyword evidence="5" id="KW-1185">Reference proteome</keyword>
<dbReference type="SUPFAM" id="SSF50978">
    <property type="entry name" value="WD40 repeat-like"/>
    <property type="match status" value="1"/>
</dbReference>
<accession>A0AA88XIU3</accession>
<evidence type="ECO:0000313" key="5">
    <source>
        <dbReference type="Proteomes" id="UP001186944"/>
    </source>
</evidence>
<dbReference type="GO" id="GO:0000346">
    <property type="term" value="C:transcription export complex"/>
    <property type="evidence" value="ECO:0007669"/>
    <property type="project" value="TreeGrafter"/>
</dbReference>